<dbReference type="OrthoDB" id="7276331at2"/>
<dbReference type="AlphaFoldDB" id="A0A1I4D4W9"/>
<name>A0A1I4D4W9_9PROT</name>
<evidence type="ECO:0000313" key="1">
    <source>
        <dbReference type="EMBL" id="SFK87839.1"/>
    </source>
</evidence>
<dbReference type="EMBL" id="FOSQ01000009">
    <property type="protein sequence ID" value="SFK87839.1"/>
    <property type="molecule type" value="Genomic_DNA"/>
</dbReference>
<gene>
    <name evidence="1" type="ORF">SAMN02745775_109122</name>
</gene>
<sequence>MATTGLPRWPWTNAEAEALPAAERLAIDAARAWARAARTGTPALPAIRHLLATEDAGDAAEPLDRLLRALAQSPLTVGCPLCPRLVGEEPALLLALACAQRGPRREALACLLRRMTPWDAYAATAAAIELGCAFRRAGLRFADPWNDTNGTMQ</sequence>
<dbReference type="RefSeq" id="WP_092961809.1">
    <property type="nucleotide sequence ID" value="NZ_FOSQ01000009.1"/>
</dbReference>
<organism evidence="1 2">
    <name type="scientific">Falsiroseomonas stagni DSM 19981</name>
    <dbReference type="NCBI Taxonomy" id="1123062"/>
    <lineage>
        <taxon>Bacteria</taxon>
        <taxon>Pseudomonadati</taxon>
        <taxon>Pseudomonadota</taxon>
        <taxon>Alphaproteobacteria</taxon>
        <taxon>Acetobacterales</taxon>
        <taxon>Roseomonadaceae</taxon>
        <taxon>Falsiroseomonas</taxon>
    </lineage>
</organism>
<reference evidence="1 2" key="1">
    <citation type="submission" date="2016-10" db="EMBL/GenBank/DDBJ databases">
        <authorList>
            <person name="de Groot N.N."/>
        </authorList>
    </citation>
    <scope>NUCLEOTIDE SEQUENCE [LARGE SCALE GENOMIC DNA]</scope>
    <source>
        <strain evidence="1 2">DSM 19981</strain>
    </source>
</reference>
<protein>
    <submittedName>
        <fullName evidence="1">Uncharacterized protein</fullName>
    </submittedName>
</protein>
<proteinExistence type="predicted"/>
<keyword evidence="2" id="KW-1185">Reference proteome</keyword>
<accession>A0A1I4D4W9</accession>
<evidence type="ECO:0000313" key="2">
    <source>
        <dbReference type="Proteomes" id="UP000199473"/>
    </source>
</evidence>
<dbReference type="Proteomes" id="UP000199473">
    <property type="component" value="Unassembled WGS sequence"/>
</dbReference>